<dbReference type="InterPro" id="IPR029058">
    <property type="entry name" value="AB_hydrolase_fold"/>
</dbReference>
<evidence type="ECO:0000313" key="3">
    <source>
        <dbReference type="EMBL" id="QXJ50251.1"/>
    </source>
</evidence>
<evidence type="ECO:0000256" key="1">
    <source>
        <dbReference type="ARBA" id="ARBA00022801"/>
    </source>
</evidence>
<dbReference type="GO" id="GO:0016790">
    <property type="term" value="F:thiolester hydrolase activity"/>
    <property type="evidence" value="ECO:0007669"/>
    <property type="project" value="TreeGrafter"/>
</dbReference>
<name>A0A8F5CML7_SILMA</name>
<dbReference type="SUPFAM" id="SSF53474">
    <property type="entry name" value="alpha/beta-Hydrolases"/>
    <property type="match status" value="1"/>
</dbReference>
<organism evidence="3">
    <name type="scientific">Silybum marianum</name>
    <name type="common">Blessed milk-thistle</name>
    <name type="synonym">Carduus marianus</name>
    <dbReference type="NCBI Taxonomy" id="92921"/>
    <lineage>
        <taxon>Eukaryota</taxon>
        <taxon>Viridiplantae</taxon>
        <taxon>Streptophyta</taxon>
        <taxon>Embryophyta</taxon>
        <taxon>Tracheophyta</taxon>
        <taxon>Spermatophyta</taxon>
        <taxon>Magnoliopsida</taxon>
        <taxon>eudicotyledons</taxon>
        <taxon>Gunneridae</taxon>
        <taxon>Pentapetalae</taxon>
        <taxon>asterids</taxon>
        <taxon>campanulids</taxon>
        <taxon>Asterales</taxon>
        <taxon>Asteraceae</taxon>
        <taxon>Carduoideae</taxon>
        <taxon>Cardueae</taxon>
        <taxon>Carduinae</taxon>
        <taxon>Silybum</taxon>
    </lineage>
</organism>
<keyword evidence="1" id="KW-0378">Hydrolase</keyword>
<keyword evidence="2" id="KW-1133">Transmembrane helix</keyword>
<accession>A0A8F5CML7</accession>
<sequence>MPDFLYSSSSLISIFFLFTCFPISTFSLPFIVLHGIGDQCSNRGMTKFTQELSDLSKSKGFCIEIGDGAWDSWFMPLLEQTQVVCEKVKKMKELNDGYNIVGLSQGNLIGRGVVEFCDGGPQVKNLITLGGPHAGTASVPLCGSGIFCMIADALIKSEVYSDYIQEHLAPSGYLKLPNVSPVLAYISDILHLTGYLFEVYNIYIYIYGK</sequence>
<dbReference type="PANTHER" id="PTHR11247:SF8">
    <property type="entry name" value="PALMITOYL-PROTEIN THIOESTERASE 1"/>
    <property type="match status" value="1"/>
</dbReference>
<dbReference type="Pfam" id="PF02089">
    <property type="entry name" value="Palm_thioest"/>
    <property type="match status" value="1"/>
</dbReference>
<proteinExistence type="evidence at transcript level"/>
<protein>
    <submittedName>
        <fullName evidence="3">Palmitoyl protein thioesterase</fullName>
    </submittedName>
</protein>
<dbReference type="PANTHER" id="PTHR11247">
    <property type="entry name" value="PALMITOYL-PROTEIN THIOESTERASE/DOLICHYLDIPHOSPHATASE 1"/>
    <property type="match status" value="1"/>
</dbReference>
<gene>
    <name evidence="3" type="primary">FATB</name>
</gene>
<reference evidence="3" key="1">
    <citation type="submission" date="2020-10" db="EMBL/GenBank/DDBJ databases">
        <authorList>
            <person name="Ghanbari moheb seraj R."/>
            <person name="Tohidfar M."/>
            <person name="Ahmadikhah A."/>
        </authorList>
    </citation>
    <scope>NUCLEOTIDE SEQUENCE</scope>
    <source>
        <tissue evidence="3">Leaf</tissue>
    </source>
</reference>
<keyword evidence="2" id="KW-0812">Transmembrane</keyword>
<dbReference type="Gene3D" id="3.40.50.1820">
    <property type="entry name" value="alpha/beta hydrolase"/>
    <property type="match status" value="1"/>
</dbReference>
<dbReference type="EMBL" id="MW151576">
    <property type="protein sequence ID" value="QXJ50251.1"/>
    <property type="molecule type" value="mRNA"/>
</dbReference>
<keyword evidence="2" id="KW-0472">Membrane</keyword>
<dbReference type="AlphaFoldDB" id="A0A8F5CML7"/>
<feature type="transmembrane region" description="Helical" evidence="2">
    <location>
        <begin position="12"/>
        <end position="33"/>
    </location>
</feature>
<evidence type="ECO:0000256" key="2">
    <source>
        <dbReference type="SAM" id="Phobius"/>
    </source>
</evidence>